<evidence type="ECO:0000313" key="2">
    <source>
        <dbReference type="EMBL" id="MEY9452172.1"/>
    </source>
</evidence>
<evidence type="ECO:0000256" key="1">
    <source>
        <dbReference type="SAM" id="Phobius"/>
    </source>
</evidence>
<evidence type="ECO:0000313" key="3">
    <source>
        <dbReference type="Proteomes" id="UP001565369"/>
    </source>
</evidence>
<reference evidence="2 3" key="1">
    <citation type="submission" date="2024-07" db="EMBL/GenBank/DDBJ databases">
        <title>Genomic Encyclopedia of Type Strains, Phase V (KMG-V): Genome sequencing to study the core and pangenomes of soil and plant-associated prokaryotes.</title>
        <authorList>
            <person name="Whitman W."/>
        </authorList>
    </citation>
    <scope>NUCLEOTIDE SEQUENCE [LARGE SCALE GENOMIC DNA]</scope>
    <source>
        <strain evidence="2 3">USDA 152</strain>
    </source>
</reference>
<gene>
    <name evidence="2" type="ORF">ABIG07_001120</name>
</gene>
<protein>
    <submittedName>
        <fullName evidence="2">Uncharacterized protein</fullName>
    </submittedName>
</protein>
<dbReference type="Proteomes" id="UP001565369">
    <property type="component" value="Unassembled WGS sequence"/>
</dbReference>
<name>A0ABV4FKR3_9BRAD</name>
<accession>A0ABV4FKR3</accession>
<feature type="transmembrane region" description="Helical" evidence="1">
    <location>
        <begin position="7"/>
        <end position="26"/>
    </location>
</feature>
<keyword evidence="1" id="KW-1133">Transmembrane helix</keyword>
<proteinExistence type="predicted"/>
<comment type="caution">
    <text evidence="2">The sequence shown here is derived from an EMBL/GenBank/DDBJ whole genome shotgun (WGS) entry which is preliminary data.</text>
</comment>
<keyword evidence="3" id="KW-1185">Reference proteome</keyword>
<organism evidence="2 3">
    <name type="scientific">Bradyrhizobium ottawaense</name>
    <dbReference type="NCBI Taxonomy" id="931866"/>
    <lineage>
        <taxon>Bacteria</taxon>
        <taxon>Pseudomonadati</taxon>
        <taxon>Pseudomonadota</taxon>
        <taxon>Alphaproteobacteria</taxon>
        <taxon>Hyphomicrobiales</taxon>
        <taxon>Nitrobacteraceae</taxon>
        <taxon>Bradyrhizobium</taxon>
    </lineage>
</organism>
<keyword evidence="1" id="KW-0812">Transmembrane</keyword>
<keyword evidence="1" id="KW-0472">Membrane</keyword>
<dbReference type="EMBL" id="JBGBZJ010000003">
    <property type="protein sequence ID" value="MEY9452172.1"/>
    <property type="molecule type" value="Genomic_DNA"/>
</dbReference>
<sequence>MAAALQINFALWGMLICVSMKLGPVIQTLY</sequence>